<dbReference type="AlphaFoldDB" id="A0A2V2N6K9"/>
<sequence>MIRGAYAIFERDIRKFLRSPFFIFMTLIFPLVYLVIFGNAMGGTIVHIPIGVTQEELFKNETPLFAGTVDALAQAHERNKPPLFQVTRYVDEETAKLDLATGRIMAVLVLPPAVAPANPIRIYLDSSEYMIPALIQSGITSVLMQTGVHSEVLIQNIYGKIEYIQFFGVGVIVMAIFMTTMMGGGNALIRDREMGIIEGYLVTPVRRSSIVLGMIASGTVKAFIAGVFVLLIDIFVAGVPVRSATDILMVLAVIFIICLGINSLVISFASRFSNQSAYSSVVAFLNLLLFMTSGAFYPVIGMPDWLRWITVINPEAYAVHALRSIILRGQGLEVMGVDLFALGIFSVAAIIIGITSFRRTLE</sequence>
<feature type="domain" description="ABC transmembrane type-2" evidence="6">
    <location>
        <begin position="124"/>
        <end position="360"/>
    </location>
</feature>
<feature type="transmembrane region" description="Helical" evidence="5">
    <location>
        <begin position="339"/>
        <end position="357"/>
    </location>
</feature>
<name>A0A2V2N6K9_9EURY</name>
<dbReference type="Proteomes" id="UP000245657">
    <property type="component" value="Unassembled WGS sequence"/>
</dbReference>
<evidence type="ECO:0000313" key="7">
    <source>
        <dbReference type="EMBL" id="PWR72128.1"/>
    </source>
</evidence>
<dbReference type="PROSITE" id="PS51012">
    <property type="entry name" value="ABC_TM2"/>
    <property type="match status" value="1"/>
</dbReference>
<dbReference type="GO" id="GO:0140359">
    <property type="term" value="F:ABC-type transporter activity"/>
    <property type="evidence" value="ECO:0007669"/>
    <property type="project" value="InterPro"/>
</dbReference>
<keyword evidence="4 5" id="KW-0472">Membrane</keyword>
<evidence type="ECO:0000313" key="8">
    <source>
        <dbReference type="Proteomes" id="UP000245657"/>
    </source>
</evidence>
<evidence type="ECO:0000256" key="3">
    <source>
        <dbReference type="ARBA" id="ARBA00022989"/>
    </source>
</evidence>
<protein>
    <submittedName>
        <fullName evidence="7">ABC transporter</fullName>
    </submittedName>
</protein>
<keyword evidence="8" id="KW-1185">Reference proteome</keyword>
<feature type="transmembrane region" description="Helical" evidence="5">
    <location>
        <begin position="163"/>
        <end position="189"/>
    </location>
</feature>
<keyword evidence="3 5" id="KW-1133">Transmembrane helix</keyword>
<dbReference type="GeneID" id="97548004"/>
<evidence type="ECO:0000256" key="2">
    <source>
        <dbReference type="ARBA" id="ARBA00022692"/>
    </source>
</evidence>
<accession>A0A2V2N6K9</accession>
<dbReference type="GO" id="GO:0016020">
    <property type="term" value="C:membrane"/>
    <property type="evidence" value="ECO:0007669"/>
    <property type="project" value="UniProtKB-SubCell"/>
</dbReference>
<dbReference type="InterPro" id="IPR051784">
    <property type="entry name" value="Nod_factor_ABC_transporter"/>
</dbReference>
<reference evidence="7 8" key="1">
    <citation type="submission" date="2018-05" db="EMBL/GenBank/DDBJ databases">
        <title>Draft genome of Methanospirillum lacunae Ki8-1.</title>
        <authorList>
            <person name="Dueholm M.S."/>
            <person name="Nielsen P.H."/>
            <person name="Bakmann L.F."/>
            <person name="Otzen D.E."/>
        </authorList>
    </citation>
    <scope>NUCLEOTIDE SEQUENCE [LARGE SCALE GENOMIC DNA]</scope>
    <source>
        <strain evidence="7 8">Ki8-1</strain>
    </source>
</reference>
<dbReference type="PANTHER" id="PTHR43229:SF2">
    <property type="entry name" value="NODULATION PROTEIN J"/>
    <property type="match status" value="1"/>
</dbReference>
<organism evidence="7 8">
    <name type="scientific">Methanospirillum lacunae</name>
    <dbReference type="NCBI Taxonomy" id="668570"/>
    <lineage>
        <taxon>Archaea</taxon>
        <taxon>Methanobacteriati</taxon>
        <taxon>Methanobacteriota</taxon>
        <taxon>Stenosarchaea group</taxon>
        <taxon>Methanomicrobia</taxon>
        <taxon>Methanomicrobiales</taxon>
        <taxon>Methanospirillaceae</taxon>
        <taxon>Methanospirillum</taxon>
    </lineage>
</organism>
<dbReference type="InterPro" id="IPR013525">
    <property type="entry name" value="ABC2_TM"/>
</dbReference>
<dbReference type="RefSeq" id="WP_109968617.1">
    <property type="nucleotide sequence ID" value="NZ_CP176093.1"/>
</dbReference>
<dbReference type="EMBL" id="QGMY01000007">
    <property type="protein sequence ID" value="PWR72128.1"/>
    <property type="molecule type" value="Genomic_DNA"/>
</dbReference>
<evidence type="ECO:0000256" key="4">
    <source>
        <dbReference type="ARBA" id="ARBA00023136"/>
    </source>
</evidence>
<keyword evidence="2 5" id="KW-0812">Transmembrane</keyword>
<feature type="transmembrane region" description="Helical" evidence="5">
    <location>
        <begin position="210"/>
        <end position="235"/>
    </location>
</feature>
<feature type="transmembrane region" description="Helical" evidence="5">
    <location>
        <begin position="281"/>
        <end position="300"/>
    </location>
</feature>
<dbReference type="InterPro" id="IPR047817">
    <property type="entry name" value="ABC2_TM_bact-type"/>
</dbReference>
<dbReference type="OrthoDB" id="147058at2157"/>
<dbReference type="Pfam" id="PF12698">
    <property type="entry name" value="ABC2_membrane_3"/>
    <property type="match status" value="1"/>
</dbReference>
<dbReference type="PANTHER" id="PTHR43229">
    <property type="entry name" value="NODULATION PROTEIN J"/>
    <property type="match status" value="1"/>
</dbReference>
<gene>
    <name evidence="7" type="ORF">DK846_09060</name>
</gene>
<comment type="subcellular location">
    <subcellularLocation>
        <location evidence="1">Membrane</location>
        <topology evidence="1">Multi-pass membrane protein</topology>
    </subcellularLocation>
</comment>
<comment type="caution">
    <text evidence="7">The sequence shown here is derived from an EMBL/GenBank/DDBJ whole genome shotgun (WGS) entry which is preliminary data.</text>
</comment>
<feature type="transmembrane region" description="Helical" evidence="5">
    <location>
        <begin position="21"/>
        <end position="50"/>
    </location>
</feature>
<proteinExistence type="predicted"/>
<evidence type="ECO:0000256" key="5">
    <source>
        <dbReference type="SAM" id="Phobius"/>
    </source>
</evidence>
<evidence type="ECO:0000259" key="6">
    <source>
        <dbReference type="PROSITE" id="PS51012"/>
    </source>
</evidence>
<feature type="transmembrane region" description="Helical" evidence="5">
    <location>
        <begin position="247"/>
        <end position="269"/>
    </location>
</feature>
<evidence type="ECO:0000256" key="1">
    <source>
        <dbReference type="ARBA" id="ARBA00004141"/>
    </source>
</evidence>